<dbReference type="AlphaFoldDB" id="A0A1Y2AEN6"/>
<dbReference type="PROSITE" id="PS00061">
    <property type="entry name" value="ADH_SHORT"/>
    <property type="match status" value="1"/>
</dbReference>
<accession>A0A1Y2AEN6</accession>
<evidence type="ECO:0000313" key="5">
    <source>
        <dbReference type="Proteomes" id="UP000193986"/>
    </source>
</evidence>
<keyword evidence="3" id="KW-0560">Oxidoreductase</keyword>
<evidence type="ECO:0000313" key="4">
    <source>
        <dbReference type="EMBL" id="ORY21039.1"/>
    </source>
</evidence>
<dbReference type="GO" id="GO:0016491">
    <property type="term" value="F:oxidoreductase activity"/>
    <property type="evidence" value="ECO:0007669"/>
    <property type="project" value="UniProtKB-KW"/>
</dbReference>
<dbReference type="PANTHER" id="PTHR24321">
    <property type="entry name" value="DEHYDROGENASES, SHORT CHAIN"/>
    <property type="match status" value="1"/>
</dbReference>
<organism evidence="4 5">
    <name type="scientific">Naematelia encephala</name>
    <dbReference type="NCBI Taxonomy" id="71784"/>
    <lineage>
        <taxon>Eukaryota</taxon>
        <taxon>Fungi</taxon>
        <taxon>Dikarya</taxon>
        <taxon>Basidiomycota</taxon>
        <taxon>Agaricomycotina</taxon>
        <taxon>Tremellomycetes</taxon>
        <taxon>Tremellales</taxon>
        <taxon>Naemateliaceae</taxon>
        <taxon>Naematelia</taxon>
    </lineage>
</organism>
<dbReference type="Gene3D" id="3.40.50.720">
    <property type="entry name" value="NAD(P)-binding Rossmann-like Domain"/>
    <property type="match status" value="1"/>
</dbReference>
<dbReference type="InterPro" id="IPR020904">
    <property type="entry name" value="Sc_DH/Rdtase_CS"/>
</dbReference>
<comment type="similarity">
    <text evidence="1">Belongs to the short-chain dehydrogenases/reductases (SDR) family.</text>
</comment>
<dbReference type="Proteomes" id="UP000193986">
    <property type="component" value="Unassembled WGS sequence"/>
</dbReference>
<dbReference type="InterPro" id="IPR002347">
    <property type="entry name" value="SDR_fam"/>
</dbReference>
<dbReference type="EMBL" id="MCFC01000119">
    <property type="protein sequence ID" value="ORY21039.1"/>
    <property type="molecule type" value="Genomic_DNA"/>
</dbReference>
<dbReference type="InParanoid" id="A0A1Y2AEN6"/>
<keyword evidence="2" id="KW-0521">NADP</keyword>
<evidence type="ECO:0000256" key="3">
    <source>
        <dbReference type="ARBA" id="ARBA00023002"/>
    </source>
</evidence>
<reference evidence="4 5" key="1">
    <citation type="submission" date="2016-07" db="EMBL/GenBank/DDBJ databases">
        <title>Pervasive Adenine N6-methylation of Active Genes in Fungi.</title>
        <authorList>
            <consortium name="DOE Joint Genome Institute"/>
            <person name="Mondo S.J."/>
            <person name="Dannebaum R.O."/>
            <person name="Kuo R.C."/>
            <person name="Labutti K."/>
            <person name="Haridas S."/>
            <person name="Kuo A."/>
            <person name="Salamov A."/>
            <person name="Ahrendt S.R."/>
            <person name="Lipzen A."/>
            <person name="Sullivan W."/>
            <person name="Andreopoulos W.B."/>
            <person name="Clum A."/>
            <person name="Lindquist E."/>
            <person name="Daum C."/>
            <person name="Ramamoorthy G.K."/>
            <person name="Gryganskyi A."/>
            <person name="Culley D."/>
            <person name="Magnuson J.K."/>
            <person name="James T.Y."/>
            <person name="O'Malley M.A."/>
            <person name="Stajich J.E."/>
            <person name="Spatafora J.W."/>
            <person name="Visel A."/>
            <person name="Grigoriev I.V."/>
        </authorList>
    </citation>
    <scope>NUCLEOTIDE SEQUENCE [LARGE SCALE GENOMIC DNA]</scope>
    <source>
        <strain evidence="4 5">68-887.2</strain>
    </source>
</reference>
<evidence type="ECO:0000256" key="2">
    <source>
        <dbReference type="ARBA" id="ARBA00022857"/>
    </source>
</evidence>
<dbReference type="OrthoDB" id="1888931at2759"/>
<proteinExistence type="inferred from homology"/>
<keyword evidence="5" id="KW-1185">Reference proteome</keyword>
<dbReference type="SUPFAM" id="SSF51735">
    <property type="entry name" value="NAD(P)-binding Rossmann-fold domains"/>
    <property type="match status" value="1"/>
</dbReference>
<dbReference type="FunFam" id="3.40.50.720:FF:000084">
    <property type="entry name" value="Short-chain dehydrogenase reductase"/>
    <property type="match status" value="1"/>
</dbReference>
<sequence>MLTTSLEGKVAVVTGAASGIGLATVEAFLESGILGVCMVDLNESTLSSAVSSLRSSFSDRIISITGDVSEEATADSYVAAVMKKWGRLDVSVQCAGINMKRAPVMEVSVEVLDRIWRVNVRGVFLGLQKSIGAMLEGPSKGRGCSIILISSQIGLDGCAGLSAYAASKFAVRGLMSTAAQEYGPMGIRINAVCPGPIDTPLIANIPAELMKPHVEKCNLKRTGKAEEIASAVLFLASEAGGYCSGTTLKVDGGWSKWS</sequence>
<dbReference type="PRINTS" id="PR00081">
    <property type="entry name" value="GDHRDH"/>
</dbReference>
<name>A0A1Y2AEN6_9TREE</name>
<protein>
    <submittedName>
        <fullName evidence="4">3-oxoacyl-ACP reductase</fullName>
    </submittedName>
</protein>
<dbReference type="STRING" id="71784.A0A1Y2AEN6"/>
<dbReference type="PANTHER" id="PTHR24321:SF8">
    <property type="entry name" value="ESTRADIOL 17-BETA-DEHYDROGENASE 8-RELATED"/>
    <property type="match status" value="1"/>
</dbReference>
<comment type="caution">
    <text evidence="4">The sequence shown here is derived from an EMBL/GenBank/DDBJ whole genome shotgun (WGS) entry which is preliminary data.</text>
</comment>
<evidence type="ECO:0000256" key="1">
    <source>
        <dbReference type="ARBA" id="ARBA00006484"/>
    </source>
</evidence>
<dbReference type="CDD" id="cd05233">
    <property type="entry name" value="SDR_c"/>
    <property type="match status" value="1"/>
</dbReference>
<dbReference type="InterPro" id="IPR036291">
    <property type="entry name" value="NAD(P)-bd_dom_sf"/>
</dbReference>
<dbReference type="Pfam" id="PF13561">
    <property type="entry name" value="adh_short_C2"/>
    <property type="match status" value="1"/>
</dbReference>
<gene>
    <name evidence="4" type="ORF">BCR39DRAFT_554265</name>
</gene>